<organism evidence="6 7">
    <name type="scientific">Fomitopsis schrenkii</name>
    <name type="common">Brown rot fungus</name>
    <dbReference type="NCBI Taxonomy" id="2126942"/>
    <lineage>
        <taxon>Eukaryota</taxon>
        <taxon>Fungi</taxon>
        <taxon>Dikarya</taxon>
        <taxon>Basidiomycota</taxon>
        <taxon>Agaricomycotina</taxon>
        <taxon>Agaricomycetes</taxon>
        <taxon>Polyporales</taxon>
        <taxon>Fomitopsis</taxon>
    </lineage>
</organism>
<proteinExistence type="inferred from homology"/>
<feature type="domain" description="Amidase" evidence="5">
    <location>
        <begin position="62"/>
        <end position="542"/>
    </location>
</feature>
<dbReference type="EMBL" id="KE504176">
    <property type="protein sequence ID" value="EPS97471.1"/>
    <property type="molecule type" value="Genomic_DNA"/>
</dbReference>
<protein>
    <recommendedName>
        <fullName evidence="5">Amidase domain-containing protein</fullName>
    </recommendedName>
</protein>
<dbReference type="AlphaFoldDB" id="S8DWG5"/>
<dbReference type="Pfam" id="PF01425">
    <property type="entry name" value="Amidase"/>
    <property type="match status" value="1"/>
</dbReference>
<dbReference type="PANTHER" id="PTHR46072">
    <property type="entry name" value="AMIDASE-RELATED-RELATED"/>
    <property type="match status" value="1"/>
</dbReference>
<evidence type="ECO:0000256" key="2">
    <source>
        <dbReference type="ARBA" id="ARBA00022801"/>
    </source>
</evidence>
<accession>S8DWG5</accession>
<evidence type="ECO:0000256" key="4">
    <source>
        <dbReference type="PIRSR" id="PIRSR001221-2"/>
    </source>
</evidence>
<dbReference type="GO" id="GO:0016787">
    <property type="term" value="F:hydrolase activity"/>
    <property type="evidence" value="ECO:0007669"/>
    <property type="project" value="UniProtKB-KW"/>
</dbReference>
<evidence type="ECO:0000256" key="3">
    <source>
        <dbReference type="PIRSR" id="PIRSR001221-1"/>
    </source>
</evidence>
<feature type="active site" description="Charge relay system" evidence="3">
    <location>
        <position position="107"/>
    </location>
</feature>
<dbReference type="InterPro" id="IPR023631">
    <property type="entry name" value="Amidase_dom"/>
</dbReference>
<gene>
    <name evidence="6" type="ORF">FOMPIDRAFT_127085</name>
</gene>
<feature type="active site" description="Acyl-ester intermediate" evidence="3">
    <location>
        <position position="206"/>
    </location>
</feature>
<keyword evidence="2" id="KW-0378">Hydrolase</keyword>
<reference evidence="6 7" key="1">
    <citation type="journal article" date="2012" name="Science">
        <title>The Paleozoic origin of enzymatic lignin decomposition reconstructed from 31 fungal genomes.</title>
        <authorList>
            <person name="Floudas D."/>
            <person name="Binder M."/>
            <person name="Riley R."/>
            <person name="Barry K."/>
            <person name="Blanchette R.A."/>
            <person name="Henrissat B."/>
            <person name="Martinez A.T."/>
            <person name="Otillar R."/>
            <person name="Spatafora J.W."/>
            <person name="Yadav J.S."/>
            <person name="Aerts A."/>
            <person name="Benoit I."/>
            <person name="Boyd A."/>
            <person name="Carlson A."/>
            <person name="Copeland A."/>
            <person name="Coutinho P.M."/>
            <person name="de Vries R.P."/>
            <person name="Ferreira P."/>
            <person name="Findley K."/>
            <person name="Foster B."/>
            <person name="Gaskell J."/>
            <person name="Glotzer D."/>
            <person name="Gorecki P."/>
            <person name="Heitman J."/>
            <person name="Hesse C."/>
            <person name="Hori C."/>
            <person name="Igarashi K."/>
            <person name="Jurgens J.A."/>
            <person name="Kallen N."/>
            <person name="Kersten P."/>
            <person name="Kohler A."/>
            <person name="Kuees U."/>
            <person name="Kumar T.K.A."/>
            <person name="Kuo A."/>
            <person name="LaButti K."/>
            <person name="Larrondo L.F."/>
            <person name="Lindquist E."/>
            <person name="Ling A."/>
            <person name="Lombard V."/>
            <person name="Lucas S."/>
            <person name="Lundell T."/>
            <person name="Martin R."/>
            <person name="McLaughlin D.J."/>
            <person name="Morgenstern I."/>
            <person name="Morin E."/>
            <person name="Murat C."/>
            <person name="Nagy L.G."/>
            <person name="Nolan M."/>
            <person name="Ohm R.A."/>
            <person name="Patyshakuliyeva A."/>
            <person name="Rokas A."/>
            <person name="Ruiz-Duenas F.J."/>
            <person name="Sabat G."/>
            <person name="Salamov A."/>
            <person name="Samejima M."/>
            <person name="Schmutz J."/>
            <person name="Slot J.C."/>
            <person name="St John F."/>
            <person name="Stenlid J."/>
            <person name="Sun H."/>
            <person name="Sun S."/>
            <person name="Syed K."/>
            <person name="Tsang A."/>
            <person name="Wiebenga A."/>
            <person name="Young D."/>
            <person name="Pisabarro A."/>
            <person name="Eastwood D.C."/>
            <person name="Martin F."/>
            <person name="Cullen D."/>
            <person name="Grigoriev I.V."/>
            <person name="Hibbett D.S."/>
        </authorList>
    </citation>
    <scope>NUCLEOTIDE SEQUENCE</scope>
    <source>
        <strain evidence="7">FP-58527</strain>
    </source>
</reference>
<dbReference type="eggNOG" id="KOG1212">
    <property type="taxonomic scope" value="Eukaryota"/>
</dbReference>
<dbReference type="STRING" id="743788.S8DWG5"/>
<dbReference type="InterPro" id="IPR036928">
    <property type="entry name" value="AS_sf"/>
</dbReference>
<dbReference type="Proteomes" id="UP000015241">
    <property type="component" value="Unassembled WGS sequence"/>
</dbReference>
<comment type="similarity">
    <text evidence="1">Belongs to the amidase family.</text>
</comment>
<feature type="binding site" evidence="4">
    <location>
        <begin position="203"/>
        <end position="206"/>
    </location>
    <ligand>
        <name>substrate</name>
    </ligand>
</feature>
<dbReference type="Gene3D" id="3.90.1300.10">
    <property type="entry name" value="Amidase signature (AS) domain"/>
    <property type="match status" value="1"/>
</dbReference>
<dbReference type="InParanoid" id="S8DWG5"/>
<evidence type="ECO:0000313" key="6">
    <source>
        <dbReference type="EMBL" id="EPS97471.1"/>
    </source>
</evidence>
<feature type="active site" description="Charge relay system" evidence="3">
    <location>
        <position position="182"/>
    </location>
</feature>
<name>S8DWG5_FOMSC</name>
<evidence type="ECO:0000256" key="1">
    <source>
        <dbReference type="ARBA" id="ARBA00009199"/>
    </source>
</evidence>
<sequence>MFDSRRHRRDCLQKQHELKHKRSALPPIYSEPLTDDDQKILSLSLSQIASECNAHTVSPEAVLHAYGKRALLAQDATNCLSDILLDNAKSSMFKRSGSLSGVVVSIKDCIDIAGYDTTLGFSSRTGKPATTSAPLIRLLRDAGAVIHVKTTVPTGLLSFETSSDVFGETLNPYNPAFSPGASTGGGAALVAYQGSVIEVGTDIGGSTRFPAAYCGVYSVKSSVGRFPSEGCVPCMEGQEASPTVTSPIARTLDDLREFWKRVVEMQPWLYDHTCVPLPWRQVDFVLATRKPKWGVIWSDGIIPPSPACRRALQEAVDSLRRAEHEVVDFTPPSTLEGLKVGFQLLFGDGGVTLHSARRSGESMNEAQRATQMLLALPLWAKKFLAFMYRTLSRPKGRNDPWAALIEVFHPKTVAEEHAQIAAREEFKAAWHQAWREHGVDFVLIVPHAIPPVPRGGTGTASLVSAGYCFLFNVLDYSAGVLPVTYVDRALDRLPADFKHGREYAQMNDVARGVYSLYDSAAMHGLPVAVQVVGQRLEEEKVLAGMAEVERALWDAGRGFVAKRF</sequence>
<dbReference type="SUPFAM" id="SSF75304">
    <property type="entry name" value="Amidase signature (AS) enzymes"/>
    <property type="match status" value="1"/>
</dbReference>
<feature type="binding site" evidence="4">
    <location>
        <position position="156"/>
    </location>
    <ligand>
        <name>substrate</name>
    </ligand>
</feature>
<keyword evidence="7" id="KW-1185">Reference proteome</keyword>
<dbReference type="PIRSF" id="PIRSF001221">
    <property type="entry name" value="Amidase_fungi"/>
    <property type="match status" value="1"/>
</dbReference>
<dbReference type="OrthoDB" id="6428749at2759"/>
<dbReference type="PANTHER" id="PTHR46072:SF10">
    <property type="entry name" value="ACETAMIDASE"/>
    <property type="match status" value="1"/>
</dbReference>
<dbReference type="HOGENOM" id="CLU_009600_9_3_1"/>
<feature type="binding site" evidence="4">
    <location>
        <position position="182"/>
    </location>
    <ligand>
        <name>substrate</name>
    </ligand>
</feature>
<evidence type="ECO:0000313" key="7">
    <source>
        <dbReference type="Proteomes" id="UP000015241"/>
    </source>
</evidence>
<evidence type="ECO:0000259" key="5">
    <source>
        <dbReference type="Pfam" id="PF01425"/>
    </source>
</evidence>